<protein>
    <submittedName>
        <fullName evidence="7">Uncharacterized protein</fullName>
    </submittedName>
</protein>
<evidence type="ECO:0000256" key="2">
    <source>
        <dbReference type="ARBA" id="ARBA00004245"/>
    </source>
</evidence>
<reference evidence="7" key="1">
    <citation type="journal article" date="2023" name="Insect Mol. Biol.">
        <title>Genome sequencing provides insights into the evolution of gene families encoding plant cell wall-degrading enzymes in longhorned beetles.</title>
        <authorList>
            <person name="Shin N.R."/>
            <person name="Okamura Y."/>
            <person name="Kirsch R."/>
            <person name="Pauchet Y."/>
        </authorList>
    </citation>
    <scope>NUCLEOTIDE SEQUENCE</scope>
    <source>
        <strain evidence="7">MMC_N1</strain>
    </source>
</reference>
<comment type="subcellular location">
    <subcellularLocation>
        <location evidence="1">Cell projection</location>
        <location evidence="1">Cilium</location>
    </subcellularLocation>
    <subcellularLocation>
        <location evidence="2">Cytoplasm</location>
        <location evidence="2">Cytoskeleton</location>
    </subcellularLocation>
</comment>
<keyword evidence="3" id="KW-0963">Cytoplasm</keyword>
<name>A0ABQ9IYL4_9CUCU</name>
<accession>A0ABQ9IYL4</accession>
<comment type="similarity">
    <text evidence="6">Belongs to the CFAP144 family.</text>
</comment>
<dbReference type="Proteomes" id="UP001162164">
    <property type="component" value="Unassembled WGS sequence"/>
</dbReference>
<dbReference type="EMBL" id="JAPWTJ010001947">
    <property type="protein sequence ID" value="KAJ8968671.1"/>
    <property type="molecule type" value="Genomic_DNA"/>
</dbReference>
<dbReference type="Pfam" id="PF14886">
    <property type="entry name" value="FAM183"/>
    <property type="match status" value="1"/>
</dbReference>
<evidence type="ECO:0000256" key="3">
    <source>
        <dbReference type="ARBA" id="ARBA00022490"/>
    </source>
</evidence>
<evidence type="ECO:0000256" key="1">
    <source>
        <dbReference type="ARBA" id="ARBA00004138"/>
    </source>
</evidence>
<keyword evidence="8" id="KW-1185">Reference proteome</keyword>
<evidence type="ECO:0000256" key="6">
    <source>
        <dbReference type="ARBA" id="ARBA00034777"/>
    </source>
</evidence>
<proteinExistence type="inferred from homology"/>
<evidence type="ECO:0000313" key="7">
    <source>
        <dbReference type="EMBL" id="KAJ8968671.1"/>
    </source>
</evidence>
<organism evidence="7 8">
    <name type="scientific">Molorchus minor</name>
    <dbReference type="NCBI Taxonomy" id="1323400"/>
    <lineage>
        <taxon>Eukaryota</taxon>
        <taxon>Metazoa</taxon>
        <taxon>Ecdysozoa</taxon>
        <taxon>Arthropoda</taxon>
        <taxon>Hexapoda</taxon>
        <taxon>Insecta</taxon>
        <taxon>Pterygota</taxon>
        <taxon>Neoptera</taxon>
        <taxon>Endopterygota</taxon>
        <taxon>Coleoptera</taxon>
        <taxon>Polyphaga</taxon>
        <taxon>Cucujiformia</taxon>
        <taxon>Chrysomeloidea</taxon>
        <taxon>Cerambycidae</taxon>
        <taxon>Lamiinae</taxon>
        <taxon>Monochamini</taxon>
        <taxon>Molorchus</taxon>
    </lineage>
</organism>
<evidence type="ECO:0000313" key="8">
    <source>
        <dbReference type="Proteomes" id="UP001162164"/>
    </source>
</evidence>
<dbReference type="InterPro" id="IPR029214">
    <property type="entry name" value="CFAP144"/>
</dbReference>
<comment type="caution">
    <text evidence="7">The sequence shown here is derived from an EMBL/GenBank/DDBJ whole genome shotgun (WGS) entry which is preliminary data.</text>
</comment>
<keyword evidence="5" id="KW-0966">Cell projection</keyword>
<evidence type="ECO:0000256" key="5">
    <source>
        <dbReference type="ARBA" id="ARBA00023273"/>
    </source>
</evidence>
<gene>
    <name evidence="7" type="ORF">NQ317_009747</name>
</gene>
<evidence type="ECO:0000256" key="4">
    <source>
        <dbReference type="ARBA" id="ARBA00023212"/>
    </source>
</evidence>
<sequence length="94" mass="11590">MEIDSDDAHIVTPKFYQKLDKEDVSEELVEEYLKKLKVVGPREKYEYFKTENQKYGWYQMRLTDADMRDRRLNFHKRTNIIIKEHLMNYAKIRD</sequence>
<keyword evidence="4" id="KW-0206">Cytoskeleton</keyword>